<dbReference type="InterPro" id="IPR011009">
    <property type="entry name" value="Kinase-like_dom_sf"/>
</dbReference>
<dbReference type="InterPro" id="IPR008271">
    <property type="entry name" value="Ser/Thr_kinase_AS"/>
</dbReference>
<protein>
    <recommendedName>
        <fullName evidence="1">non-specific serine/threonine protein kinase</fullName>
        <ecNumber evidence="1">2.7.11.1</ecNumber>
    </recommendedName>
</protein>
<keyword evidence="2" id="KW-0723">Serine/threonine-protein kinase</keyword>
<gene>
    <name evidence="8" type="ORF">ACFPZN_27975</name>
</gene>
<dbReference type="CDD" id="cd14014">
    <property type="entry name" value="STKc_PknB_like"/>
    <property type="match status" value="1"/>
</dbReference>
<accession>A0ABW1A494</accession>
<dbReference type="InterPro" id="IPR000719">
    <property type="entry name" value="Prot_kinase_dom"/>
</dbReference>
<sequence length="594" mass="62076">MDEWRIDGFQEVRELGAGAQGRVVLARHRTAGTPVAIKYLFQGSLPELERLRHEAVLLGRVSDPHVARLYRLVESERGAAIVMEAVNGVSLKRVLSEHGALGAEASLVVLKGSLQGLAAAHAVGVVHRDYKPANVVVQADGLSKLIDFGIAAPQGEGTRSGTPAYMPPEQWRGEPATPAADVYAATCVFFECVTGQRPYTGSGPELMARHLNAPVPLDVLPEALRDLVSRGMAKEPAERPHGAAAFVGELERAASEAYGPDWEQRGVRALAGTAVALAALFPLVAAGLAPAAPVVAGTAAAAGGGAVASGGGAGAAAGGSGFLAGVGGKAALAVAGAAVVAGAGGTYAYTNLNDDEPRQPPSRPVAAVISTMNQSYTDVRLVVQNAQYAQVSGIRDAALQQRINQALRGPLDETIASLRRSTREAGAACTQNSEVNTTTRIGLRGPTLISVVYRVRVGYCLPADGQMPGRAVTVNLKTGKVLGSEDVFKPATLTSGGVRTLWGRLTSTASGDMWGPEGCRREGPERADFYPNRAVEREWPASTPFFGTDQFEINYSIAGSECPYDRLTAPYASVRDLLRPEIVALLPGPSPRKT</sequence>
<evidence type="ECO:0000256" key="4">
    <source>
        <dbReference type="ARBA" id="ARBA00022741"/>
    </source>
</evidence>
<keyword evidence="6" id="KW-0067">ATP-binding</keyword>
<evidence type="ECO:0000313" key="8">
    <source>
        <dbReference type="EMBL" id="MFC5749477.1"/>
    </source>
</evidence>
<keyword evidence="4" id="KW-0547">Nucleotide-binding</keyword>
<evidence type="ECO:0000256" key="1">
    <source>
        <dbReference type="ARBA" id="ARBA00012513"/>
    </source>
</evidence>
<keyword evidence="5 8" id="KW-0418">Kinase</keyword>
<keyword evidence="9" id="KW-1185">Reference proteome</keyword>
<dbReference type="PROSITE" id="PS50011">
    <property type="entry name" value="PROTEIN_KINASE_DOM"/>
    <property type="match status" value="1"/>
</dbReference>
<dbReference type="PANTHER" id="PTHR43289">
    <property type="entry name" value="MITOGEN-ACTIVATED PROTEIN KINASE KINASE KINASE 20-RELATED"/>
    <property type="match status" value="1"/>
</dbReference>
<evidence type="ECO:0000313" key="9">
    <source>
        <dbReference type="Proteomes" id="UP001596074"/>
    </source>
</evidence>
<keyword evidence="3 8" id="KW-0808">Transferase</keyword>
<reference evidence="9" key="1">
    <citation type="journal article" date="2019" name="Int. J. Syst. Evol. Microbiol.">
        <title>The Global Catalogue of Microorganisms (GCM) 10K type strain sequencing project: providing services to taxonomists for standard genome sequencing and annotation.</title>
        <authorList>
            <consortium name="The Broad Institute Genomics Platform"/>
            <consortium name="The Broad Institute Genome Sequencing Center for Infectious Disease"/>
            <person name="Wu L."/>
            <person name="Ma J."/>
        </authorList>
    </citation>
    <scope>NUCLEOTIDE SEQUENCE [LARGE SCALE GENOMIC DNA]</scope>
    <source>
        <strain evidence="9">KCTC 42087</strain>
    </source>
</reference>
<dbReference type="Pfam" id="PF00069">
    <property type="entry name" value="Pkinase"/>
    <property type="match status" value="1"/>
</dbReference>
<evidence type="ECO:0000256" key="6">
    <source>
        <dbReference type="ARBA" id="ARBA00022840"/>
    </source>
</evidence>
<evidence type="ECO:0000259" key="7">
    <source>
        <dbReference type="PROSITE" id="PS50011"/>
    </source>
</evidence>
<evidence type="ECO:0000256" key="2">
    <source>
        <dbReference type="ARBA" id="ARBA00022527"/>
    </source>
</evidence>
<dbReference type="GO" id="GO:0004674">
    <property type="term" value="F:protein serine/threonine kinase activity"/>
    <property type="evidence" value="ECO:0007669"/>
    <property type="project" value="UniProtKB-EC"/>
</dbReference>
<evidence type="ECO:0000256" key="3">
    <source>
        <dbReference type="ARBA" id="ARBA00022679"/>
    </source>
</evidence>
<proteinExistence type="predicted"/>
<feature type="domain" description="Protein kinase" evidence="7">
    <location>
        <begin position="9"/>
        <end position="258"/>
    </location>
</feature>
<evidence type="ECO:0000256" key="5">
    <source>
        <dbReference type="ARBA" id="ARBA00022777"/>
    </source>
</evidence>
<comment type="caution">
    <text evidence="8">The sequence shown here is derived from an EMBL/GenBank/DDBJ whole genome shotgun (WGS) entry which is preliminary data.</text>
</comment>
<dbReference type="EC" id="2.7.11.1" evidence="1"/>
<dbReference type="Proteomes" id="UP001596074">
    <property type="component" value="Unassembled WGS sequence"/>
</dbReference>
<dbReference type="PROSITE" id="PS00108">
    <property type="entry name" value="PROTEIN_KINASE_ST"/>
    <property type="match status" value="1"/>
</dbReference>
<dbReference type="SUPFAM" id="SSF56112">
    <property type="entry name" value="Protein kinase-like (PK-like)"/>
    <property type="match status" value="1"/>
</dbReference>
<dbReference type="EMBL" id="JBHSON010000042">
    <property type="protein sequence ID" value="MFC5749477.1"/>
    <property type="molecule type" value="Genomic_DNA"/>
</dbReference>
<organism evidence="8 9">
    <name type="scientific">Actinomadura rugatobispora</name>
    <dbReference type="NCBI Taxonomy" id="1994"/>
    <lineage>
        <taxon>Bacteria</taxon>
        <taxon>Bacillati</taxon>
        <taxon>Actinomycetota</taxon>
        <taxon>Actinomycetes</taxon>
        <taxon>Streptosporangiales</taxon>
        <taxon>Thermomonosporaceae</taxon>
        <taxon>Actinomadura</taxon>
    </lineage>
</organism>
<name>A0ABW1A494_9ACTN</name>
<dbReference type="RefSeq" id="WP_378285198.1">
    <property type="nucleotide sequence ID" value="NZ_JBHSON010000042.1"/>
</dbReference>
<dbReference type="PANTHER" id="PTHR43289:SF6">
    <property type="entry name" value="SERINE_THREONINE-PROTEIN KINASE NEKL-3"/>
    <property type="match status" value="1"/>
</dbReference>
<dbReference type="Gene3D" id="1.10.510.10">
    <property type="entry name" value="Transferase(Phosphotransferase) domain 1"/>
    <property type="match status" value="1"/>
</dbReference>